<dbReference type="FunFam" id="3.40.850.10:FF:000008">
    <property type="entry name" value="Putative unconventional myosin-IXa"/>
    <property type="match status" value="1"/>
</dbReference>
<dbReference type="PROSITE" id="PS50096">
    <property type="entry name" value="IQ"/>
    <property type="match status" value="3"/>
</dbReference>
<dbReference type="InterPro" id="IPR000048">
    <property type="entry name" value="IQ_motif_EF-hand-BS"/>
</dbReference>
<dbReference type="Gene3D" id="1.10.555.10">
    <property type="entry name" value="Rho GTPase activation protein"/>
    <property type="match status" value="1"/>
</dbReference>
<evidence type="ECO:0000256" key="11">
    <source>
        <dbReference type="ARBA" id="ARBA00023175"/>
    </source>
</evidence>
<dbReference type="FunFam" id="1.10.10.820:FF:000003">
    <property type="entry name" value="unconventional myosin-IXa isoform X1"/>
    <property type="match status" value="1"/>
</dbReference>
<evidence type="ECO:0000313" key="17">
    <source>
        <dbReference type="EMBL" id="MBZ3872421.1"/>
    </source>
</evidence>
<feature type="domain" description="Rho-GAP" evidence="15">
    <location>
        <begin position="1749"/>
        <end position="1992"/>
    </location>
</feature>
<keyword evidence="12" id="KW-0009">Actin-binding</keyword>
<name>A0AA41MIB3_SCICA</name>
<dbReference type="PANTHER" id="PTHR46184:SF2">
    <property type="entry name" value="UNCONVENTIONAL MYOSIN-IXB"/>
    <property type="match status" value="1"/>
</dbReference>
<feature type="region of interest" description="Disordered" evidence="13">
    <location>
        <begin position="1132"/>
        <end position="1353"/>
    </location>
</feature>
<dbReference type="EMBL" id="JAATJV010186700">
    <property type="protein sequence ID" value="MBZ3872421.1"/>
    <property type="molecule type" value="Genomic_DNA"/>
</dbReference>
<keyword evidence="4" id="KW-0963">Cytoplasm</keyword>
<keyword evidence="6 12" id="KW-0547">Nucleotide-binding</keyword>
<dbReference type="Pfam" id="PF00620">
    <property type="entry name" value="RhoGAP"/>
    <property type="match status" value="1"/>
</dbReference>
<keyword evidence="10 12" id="KW-0518">Myosin</keyword>
<dbReference type="InterPro" id="IPR036961">
    <property type="entry name" value="Kinesin_motor_dom_sf"/>
</dbReference>
<feature type="compositionally biased region" description="Basic and acidic residues" evidence="13">
    <location>
        <begin position="1170"/>
        <end position="1182"/>
    </location>
</feature>
<dbReference type="GO" id="GO:0000146">
    <property type="term" value="F:microfilament motor activity"/>
    <property type="evidence" value="ECO:0007669"/>
    <property type="project" value="InterPro"/>
</dbReference>
<feature type="region of interest" description="Disordered" evidence="13">
    <location>
        <begin position="2099"/>
        <end position="2200"/>
    </location>
</feature>
<evidence type="ECO:0000256" key="10">
    <source>
        <dbReference type="ARBA" id="ARBA00023123"/>
    </source>
</evidence>
<feature type="compositionally biased region" description="Low complexity" evidence="13">
    <location>
        <begin position="1269"/>
        <end position="1279"/>
    </location>
</feature>
<dbReference type="Proteomes" id="UP001166674">
    <property type="component" value="Unassembled WGS sequence"/>
</dbReference>
<feature type="region of interest" description="Disordered" evidence="13">
    <location>
        <begin position="1370"/>
        <end position="1596"/>
    </location>
</feature>
<keyword evidence="5" id="KW-0677">Repeat</keyword>
<evidence type="ECO:0000256" key="2">
    <source>
        <dbReference type="ARBA" id="ARBA00008314"/>
    </source>
</evidence>
<dbReference type="InterPro" id="IPR036023">
    <property type="entry name" value="MYSc_Myo9"/>
</dbReference>
<feature type="compositionally biased region" description="Polar residues" evidence="13">
    <location>
        <begin position="2021"/>
        <end position="2031"/>
    </location>
</feature>
<evidence type="ECO:0000256" key="1">
    <source>
        <dbReference type="ARBA" id="ARBA00004496"/>
    </source>
</evidence>
<dbReference type="InterPro" id="IPR029071">
    <property type="entry name" value="Ubiquitin-like_domsf"/>
</dbReference>
<evidence type="ECO:0000256" key="4">
    <source>
        <dbReference type="ARBA" id="ARBA00022490"/>
    </source>
</evidence>
<dbReference type="InterPro" id="IPR027417">
    <property type="entry name" value="P-loop_NTPase"/>
</dbReference>
<dbReference type="GO" id="GO:0016459">
    <property type="term" value="C:myosin complex"/>
    <property type="evidence" value="ECO:0007669"/>
    <property type="project" value="UniProtKB-KW"/>
</dbReference>
<dbReference type="PRINTS" id="PR00193">
    <property type="entry name" value="MYOSINHEAVY"/>
</dbReference>
<dbReference type="Gene3D" id="3.40.850.10">
    <property type="entry name" value="Kinesin motor domain"/>
    <property type="match status" value="2"/>
</dbReference>
<dbReference type="FunFam" id="1.20.5.190:FF:000013">
    <property type="entry name" value="unconventional myosin-IXa isoform X2"/>
    <property type="match status" value="1"/>
</dbReference>
<feature type="compositionally biased region" description="Basic and acidic residues" evidence="13">
    <location>
        <begin position="1579"/>
        <end position="1590"/>
    </location>
</feature>
<evidence type="ECO:0000259" key="16">
    <source>
        <dbReference type="PROSITE" id="PS51456"/>
    </source>
</evidence>
<gene>
    <name evidence="17" type="ORF">SUZIE_117850</name>
</gene>
<dbReference type="GO" id="GO:0051015">
    <property type="term" value="F:actin filament binding"/>
    <property type="evidence" value="ECO:0007669"/>
    <property type="project" value="TreeGrafter"/>
</dbReference>
<dbReference type="InterPro" id="IPR046989">
    <property type="entry name" value="RA_Myosin-IXb"/>
</dbReference>
<feature type="region of interest" description="Disordered" evidence="13">
    <location>
        <begin position="1719"/>
        <end position="1744"/>
    </location>
</feature>
<dbReference type="GO" id="GO:0035556">
    <property type="term" value="P:intracellular signal transduction"/>
    <property type="evidence" value="ECO:0007669"/>
    <property type="project" value="InterPro"/>
</dbReference>
<feature type="compositionally biased region" description="Polar residues" evidence="13">
    <location>
        <begin position="1308"/>
        <end position="1319"/>
    </location>
</feature>
<evidence type="ECO:0000256" key="7">
    <source>
        <dbReference type="ARBA" id="ARBA00022771"/>
    </source>
</evidence>
<evidence type="ECO:0000256" key="13">
    <source>
        <dbReference type="SAM" id="MobiDB-lite"/>
    </source>
</evidence>
<evidence type="ECO:0000256" key="12">
    <source>
        <dbReference type="PROSITE-ProRule" id="PRU00782"/>
    </source>
</evidence>
<dbReference type="SMART" id="SM00242">
    <property type="entry name" value="MYSc"/>
    <property type="match status" value="1"/>
</dbReference>
<dbReference type="InterPro" id="IPR008936">
    <property type="entry name" value="Rho_GTPase_activation_prot"/>
</dbReference>
<comment type="similarity">
    <text evidence="2 12">Belongs to the TRAFAC class myosin-kinesin ATPase superfamily. Myosin family.</text>
</comment>
<dbReference type="FunFam" id="3.40.850.10:FF:000013">
    <property type="entry name" value="unconventional myosin-IXa isoform X1"/>
    <property type="match status" value="1"/>
</dbReference>
<feature type="region of interest" description="Disordered" evidence="13">
    <location>
        <begin position="2021"/>
        <end position="2053"/>
    </location>
</feature>
<evidence type="ECO:0000256" key="6">
    <source>
        <dbReference type="ARBA" id="ARBA00022741"/>
    </source>
</evidence>
<dbReference type="InterPro" id="IPR000159">
    <property type="entry name" value="RA_dom"/>
</dbReference>
<reference evidence="17" key="1">
    <citation type="submission" date="2020-03" db="EMBL/GenBank/DDBJ databases">
        <title>Studies in the Genomics of Life Span.</title>
        <authorList>
            <person name="Glass D."/>
        </authorList>
    </citation>
    <scope>NUCLEOTIDE SEQUENCE</scope>
    <source>
        <strain evidence="17">SUZIE</strain>
        <tissue evidence="17">Muscle</tissue>
    </source>
</reference>
<dbReference type="GO" id="GO:0008270">
    <property type="term" value="F:zinc ion binding"/>
    <property type="evidence" value="ECO:0007669"/>
    <property type="project" value="UniProtKB-KW"/>
</dbReference>
<feature type="region of interest" description="Disordered" evidence="13">
    <location>
        <begin position="822"/>
        <end position="849"/>
    </location>
</feature>
<comment type="caution">
    <text evidence="17">The sequence shown here is derived from an EMBL/GenBank/DDBJ whole genome shotgun (WGS) entry which is preliminary data.</text>
</comment>
<dbReference type="FunFam" id="1.20.58.530:FF:000005">
    <property type="entry name" value="unconventional myosin-IXa isoform X1"/>
    <property type="match status" value="1"/>
</dbReference>
<comment type="subcellular location">
    <subcellularLocation>
        <location evidence="1">Cytoplasm</location>
    </subcellularLocation>
</comment>
<dbReference type="PROSITE" id="PS50200">
    <property type="entry name" value="RA"/>
    <property type="match status" value="1"/>
</dbReference>
<dbReference type="Gene3D" id="6.20.240.20">
    <property type="match status" value="1"/>
</dbReference>
<dbReference type="Gene3D" id="1.20.5.190">
    <property type="match status" value="2"/>
</dbReference>
<feature type="binding site" evidence="12">
    <location>
        <begin position="239"/>
        <end position="246"/>
    </location>
    <ligand>
        <name>ATP</name>
        <dbReference type="ChEBI" id="CHEBI:30616"/>
    </ligand>
</feature>
<feature type="compositionally biased region" description="Basic and acidic residues" evidence="13">
    <location>
        <begin position="1191"/>
        <end position="1217"/>
    </location>
</feature>
<feature type="domain" description="Myosin motor" evidence="16">
    <location>
        <begin position="146"/>
        <end position="1021"/>
    </location>
</feature>
<keyword evidence="7" id="KW-0863">Zinc-finger</keyword>
<dbReference type="FunFam" id="1.20.58.530:FF:000009">
    <property type="entry name" value="unconventional myosin-IXb isoform X1"/>
    <property type="match status" value="1"/>
</dbReference>
<evidence type="ECO:0000259" key="14">
    <source>
        <dbReference type="PROSITE" id="PS50200"/>
    </source>
</evidence>
<feature type="compositionally biased region" description="Basic and acidic residues" evidence="13">
    <location>
        <begin position="1226"/>
        <end position="1236"/>
    </location>
</feature>
<dbReference type="GO" id="GO:0016887">
    <property type="term" value="F:ATP hydrolysis activity"/>
    <property type="evidence" value="ECO:0007669"/>
    <property type="project" value="TreeGrafter"/>
</dbReference>
<dbReference type="Pfam" id="PF00788">
    <property type="entry name" value="RA"/>
    <property type="match status" value="1"/>
</dbReference>
<dbReference type="SMART" id="SM00324">
    <property type="entry name" value="RhoGAP"/>
    <property type="match status" value="1"/>
</dbReference>
<evidence type="ECO:0000256" key="8">
    <source>
        <dbReference type="ARBA" id="ARBA00022840"/>
    </source>
</evidence>
<feature type="region of interest" description="Actin-binding" evidence="12">
    <location>
        <begin position="903"/>
        <end position="925"/>
    </location>
</feature>
<feature type="region of interest" description="Disordered" evidence="13">
    <location>
        <begin position="760"/>
        <end position="796"/>
    </location>
</feature>
<dbReference type="CDD" id="cd01385">
    <property type="entry name" value="MYSc_Myo9"/>
    <property type="match status" value="1"/>
</dbReference>
<dbReference type="SMART" id="SM00015">
    <property type="entry name" value="IQ"/>
    <property type="match status" value="4"/>
</dbReference>
<dbReference type="GO" id="GO:0072673">
    <property type="term" value="P:lamellipodium morphogenesis"/>
    <property type="evidence" value="ECO:0007669"/>
    <property type="project" value="TreeGrafter"/>
</dbReference>
<keyword evidence="9" id="KW-0175">Coiled coil</keyword>
<feature type="region of interest" description="Disordered" evidence="13">
    <location>
        <begin position="2214"/>
        <end position="2248"/>
    </location>
</feature>
<dbReference type="SUPFAM" id="SSF54236">
    <property type="entry name" value="Ubiquitin-like"/>
    <property type="match status" value="1"/>
</dbReference>
<keyword evidence="11 12" id="KW-0505">Motor protein</keyword>
<dbReference type="GO" id="GO:0005096">
    <property type="term" value="F:GTPase activator activity"/>
    <property type="evidence" value="ECO:0007669"/>
    <property type="project" value="UniProtKB-KW"/>
</dbReference>
<dbReference type="GO" id="GO:0005737">
    <property type="term" value="C:cytoplasm"/>
    <property type="evidence" value="ECO:0007669"/>
    <property type="project" value="UniProtKB-SubCell"/>
</dbReference>
<dbReference type="Gene3D" id="1.20.120.720">
    <property type="entry name" value="Myosin VI head, motor domain, U50 subdomain"/>
    <property type="match status" value="1"/>
</dbReference>
<evidence type="ECO:0000256" key="5">
    <source>
        <dbReference type="ARBA" id="ARBA00022737"/>
    </source>
</evidence>
<evidence type="ECO:0000259" key="15">
    <source>
        <dbReference type="PROSITE" id="PS50238"/>
    </source>
</evidence>
<feature type="domain" description="Ras-associating" evidence="14">
    <location>
        <begin position="15"/>
        <end position="114"/>
    </location>
</feature>
<dbReference type="Gene3D" id="1.10.10.820">
    <property type="match status" value="1"/>
</dbReference>
<sequence length="2248" mass="251499">MSVHEAGSSGRREQAAYHLHIYPRLSTTESQASCRVTATKDSTTSDVIRDAIASLQLDGTKCYVLVEVKESGGEEWVLDANDSPVHRVLLWPRRAQDEHPQEDGYYFLLQERNADGTIKYVHMQLVAQATAARRLVERGLLPRQQADFDDLCNLPELTEDNLLKNLKHRFLQQKIYTYAGSILVAINPFKFLPIYNPKYVKMYENQQLGKLEPHVFALADVAYYAMLRKRVNQCIVISGESGSGKTQSTNFLIHCLTALSQKGYASGVERTILGAGPVLEAFGNAKTAHNNNSSRFGKFIQVNYLESGIVRGAVVEKYLLEKSRLVSQEKDERNYHVFYYLLLGVTEDERQEFQLKQPEDYFYLNQATLASPETPTVPAPLFFQHNLNIEDGEDLKHDFERLKQAMEMVGFLPATKKQIFSVLSAILYLGNVTYKKRATGRDEGLEVGPPEVLDTLSQLLKVKREILVEVLTKRKTVTVNDKLILPYSLSEAITARDSMAKSLYSALFDWIVLRINHALLNKKDMEEAVSCLSIGVLDIFGFEDFERNSFEQFCINYANEQLQYYFNQHIFKLEQEEYQGEGITWHNIDYTDNVGCIQLISKKPTGLFHLLDEESNFPHATSQTLLAKFKQQHEDNKYFLGTPVMEPAFIIQHFAGKVKYQIKDFREKNMDYMRPDIVALLRGSDSPYVRELIGMDPVAVFRWAVLRAAIRAMAVLREAGRLRAERAEKAAGRGPGDTDPCVSLSRTTFRVQFKVNSQQPVTDRVLQPPTDSFQGPFLAPTETSQHPVPQERQDTRSMVPVPSVTCLVLAQDLHASFRRGMGSPGARSHLGELPRGANTPSEKLYRKSKGIKQKQIIPKNLLDSKSLKLIISMTLHDRTTKSLLHLHKKKKPPSISAQFQTSLNKLLEALGKAEPFFIRCIRSNAEKKELCFDDELVLQQLRYTGMLETVRIRRSGYSAKYTFQDFTEQFQVLLPKNAQPCREVISALLEKMNVDKRSYQIGKTKVFLKETERQALQETLHQEVVRKILLLQSWFRMMLERRRFLQMKRAAVTIQACWRSYQVWRTLERTQAAVYLQAAWRGYRQRKAYRRRRQSIIRLQSLCRGHLQRRSFSLMVSEKRKAEEQLREALQVTRLEPTEGRPGPVVPAEQVAEQSRGPVGDRSPAGASSPEKEVPSVEKEVPSPKSATAESQERAPSSREKRESRRQRGLEHVELQKQHMQSCKEGVLREPCRKAALEPGDSLTAGRKDSRASGAPPEAGSPKRPTVEPAPAAAGSRAPGDLEKGPPDGSPRPGRIQRPTSLALDSRVSLSMPDSTSEAPKSKGRAGSSPRAQDKPESPGGSTQIQRYQHPDSERLASVVELWRGKKLMAATGSSTMLSQSLDLSDRPWGPGSALTPTEERRASLSTSDVSRLSPAKAQVRPWLQPTSTPDGSGGSGWSAQWGSRVPSTAAHLTQAVLAQTSADTEGELSTKKPAVQKKKSGDSFPGPEAGLSPGSQADSKSTFKRLFLHKTKDKKCSLEGAEEGESPAPHAPPDTSAPRKGLEGQSQSLGEGGSAPTAFADAESLAGTAPSGHQHRHTAGEKHTKEIGGKGKKNRNLKIGKITVSEKWRESVFRKITNANELKYLDEFLLNKINDLRSQKTPIESLFIEATEKFRSNIKTMYSVPNGKIHVGYKDLMENYQIVVSNLATERGEKDTNLVLNLFQSLLDEFTRGYTKNDFEPAKSKAQKKKRKQERASEPGVEPGHFGVCMDSLTSDKASVPVVLEKLLEHVEMHGLYTEGLYRKSGAANRTRELRQALQAGRPRAGVASWVPAAPARAPPTSLYPTDPTAVRLEDFPIHAITGVLKQWLRELPEPLMTFAQYGDFLRAVELPGKQEQLAAIYAVLEHLPEANHNSLERLIFHLVKQVPPRPPPSPPGPLEASTLLLPNCQWPCRVALLEDVNRMSPGALAIIFAPCLLRCPDNSDPLTSMKDVLKITTCVEMLIKEQMRKYKVKMEEINQLEAAESIAFRRLSLLRQNANKSPKAQVSRDSSLEELEVLPEEEAAGGDEDREKEILMERIQSIKEEKQVSFHPFSLCAGYSVPVHGPLKEDITYRLPELDPRGSDEENLDSETSASTESLLEERAGRGAPEAAPPRRRPSSFVTVRVKTPRRTPVMPTANIKLPPGLPSHLSGWAPGVQEAAVPVRRREPPARRPDQVHSVYITPEVNLPAQGVLGPLEEDRPPGFKRRYSDPPVYCLPPASGQANG</sequence>
<dbReference type="CDD" id="cd17217">
    <property type="entry name" value="RA_Myosin-IXb"/>
    <property type="match status" value="1"/>
</dbReference>
<evidence type="ECO:0000256" key="9">
    <source>
        <dbReference type="ARBA" id="ARBA00023054"/>
    </source>
</evidence>
<dbReference type="GO" id="GO:0030027">
    <property type="term" value="C:lamellipodium"/>
    <property type="evidence" value="ECO:0007669"/>
    <property type="project" value="TreeGrafter"/>
</dbReference>
<dbReference type="GO" id="GO:0005884">
    <property type="term" value="C:actin filament"/>
    <property type="evidence" value="ECO:0007669"/>
    <property type="project" value="TreeGrafter"/>
</dbReference>
<protein>
    <submittedName>
        <fullName evidence="17">Unconventional myosin-IXb</fullName>
    </submittedName>
</protein>
<evidence type="ECO:0000256" key="3">
    <source>
        <dbReference type="ARBA" id="ARBA00022468"/>
    </source>
</evidence>
<dbReference type="SMART" id="SM00314">
    <property type="entry name" value="RA"/>
    <property type="match status" value="1"/>
</dbReference>
<dbReference type="PROSITE" id="PS51456">
    <property type="entry name" value="MYOSIN_MOTOR"/>
    <property type="match status" value="1"/>
</dbReference>
<dbReference type="GO" id="GO:0030048">
    <property type="term" value="P:actin filament-based movement"/>
    <property type="evidence" value="ECO:0007669"/>
    <property type="project" value="TreeGrafter"/>
</dbReference>
<dbReference type="Pfam" id="PF00063">
    <property type="entry name" value="Myosin_head"/>
    <property type="match status" value="2"/>
</dbReference>
<keyword evidence="7" id="KW-0479">Metal-binding</keyword>
<dbReference type="GO" id="GO:0001726">
    <property type="term" value="C:ruffle"/>
    <property type="evidence" value="ECO:0007669"/>
    <property type="project" value="TreeGrafter"/>
</dbReference>
<dbReference type="PROSITE" id="PS50238">
    <property type="entry name" value="RHOGAP"/>
    <property type="match status" value="1"/>
</dbReference>
<dbReference type="InterPro" id="IPR046987">
    <property type="entry name" value="Myo9"/>
</dbReference>
<dbReference type="PANTHER" id="PTHR46184">
    <property type="entry name" value="UNCONVENTIONAL MYOSIN-IXB-LIKE PROTEIN"/>
    <property type="match status" value="1"/>
</dbReference>
<dbReference type="Pfam" id="PF00612">
    <property type="entry name" value="IQ"/>
    <property type="match status" value="4"/>
</dbReference>
<feature type="compositionally biased region" description="Basic residues" evidence="13">
    <location>
        <begin position="1503"/>
        <end position="1514"/>
    </location>
</feature>
<keyword evidence="18" id="KW-1185">Reference proteome</keyword>
<dbReference type="FunFam" id="1.20.120.720:FF:000003">
    <property type="entry name" value="Putative unconventional myosin-IXa"/>
    <property type="match status" value="1"/>
</dbReference>
<dbReference type="InterPro" id="IPR001609">
    <property type="entry name" value="Myosin_head_motor_dom-like"/>
</dbReference>
<feature type="compositionally biased region" description="Basic and acidic residues" evidence="13">
    <location>
        <begin position="2187"/>
        <end position="2198"/>
    </location>
</feature>
<organism evidence="17 18">
    <name type="scientific">Sciurus carolinensis</name>
    <name type="common">Eastern gray squirrel</name>
    <dbReference type="NCBI Taxonomy" id="30640"/>
    <lineage>
        <taxon>Eukaryota</taxon>
        <taxon>Metazoa</taxon>
        <taxon>Chordata</taxon>
        <taxon>Craniata</taxon>
        <taxon>Vertebrata</taxon>
        <taxon>Euteleostomi</taxon>
        <taxon>Mammalia</taxon>
        <taxon>Eutheria</taxon>
        <taxon>Euarchontoglires</taxon>
        <taxon>Glires</taxon>
        <taxon>Rodentia</taxon>
        <taxon>Sciuromorpha</taxon>
        <taxon>Sciuridae</taxon>
        <taxon>Sciurinae</taxon>
        <taxon>Sciurini</taxon>
        <taxon>Sciurus</taxon>
    </lineage>
</organism>
<keyword evidence="3" id="KW-0343">GTPase activation</keyword>
<keyword evidence="7" id="KW-0862">Zinc</keyword>
<dbReference type="InterPro" id="IPR000198">
    <property type="entry name" value="RhoGAP_dom"/>
</dbReference>
<dbReference type="Gene3D" id="1.20.58.530">
    <property type="match status" value="1"/>
</dbReference>
<feature type="compositionally biased region" description="Acidic residues" evidence="13">
    <location>
        <begin position="2034"/>
        <end position="2048"/>
    </location>
</feature>
<dbReference type="GO" id="GO:0005524">
    <property type="term" value="F:ATP binding"/>
    <property type="evidence" value="ECO:0007669"/>
    <property type="project" value="UniProtKB-UniRule"/>
</dbReference>
<proteinExistence type="inferred from homology"/>
<dbReference type="CDD" id="cd23767">
    <property type="entry name" value="IQCD"/>
    <property type="match status" value="1"/>
</dbReference>
<accession>A0AA41MIB3</accession>
<dbReference type="SUPFAM" id="SSF52540">
    <property type="entry name" value="P-loop containing nucleoside triphosphate hydrolases"/>
    <property type="match status" value="1"/>
</dbReference>
<evidence type="ECO:0000313" key="18">
    <source>
        <dbReference type="Proteomes" id="UP001166674"/>
    </source>
</evidence>
<keyword evidence="8 12" id="KW-0067">ATP-binding</keyword>
<dbReference type="SUPFAM" id="SSF48350">
    <property type="entry name" value="GTPase activation domain, GAP"/>
    <property type="match status" value="1"/>
</dbReference>
<feature type="compositionally biased region" description="Polar residues" evidence="13">
    <location>
        <begin position="1372"/>
        <end position="1383"/>
    </location>
</feature>